<evidence type="ECO:0000313" key="2">
    <source>
        <dbReference type="WBParaSite" id="ES5_v2.g26583.t1"/>
    </source>
</evidence>
<proteinExistence type="predicted"/>
<dbReference type="WBParaSite" id="ES5_v2.g26583.t1">
    <property type="protein sequence ID" value="ES5_v2.g26583.t1"/>
    <property type="gene ID" value="ES5_v2.g26583"/>
</dbReference>
<evidence type="ECO:0000313" key="1">
    <source>
        <dbReference type="Proteomes" id="UP000887579"/>
    </source>
</evidence>
<sequence>MDKTNINSSFPGEIQKLTLSNPALQQKSESSSLIASMEERLDEAGDTVSSTLVSNTTNQTDNASIKNHDEKSMDEMIGQLQEADDEFNDGEPSDEQDGAIHGFCQSVLDYIKDAANPKLSLKLMKASKYFCFHNFPYFPIKSLRIAENDEMDGIEWYYEKLDGKEYVVGDDSNYDAIPQKLWITKVLYLCEYPDGLLQVIPKIAVFDLKDMFLTGINIFFDDFLKLMALGCTY</sequence>
<dbReference type="Proteomes" id="UP000887579">
    <property type="component" value="Unplaced"/>
</dbReference>
<accession>A0AC34GA74</accession>
<reference evidence="2" key="1">
    <citation type="submission" date="2022-11" db="UniProtKB">
        <authorList>
            <consortium name="WormBaseParasite"/>
        </authorList>
    </citation>
    <scope>IDENTIFICATION</scope>
</reference>
<name>A0AC34GA74_9BILA</name>
<organism evidence="1 2">
    <name type="scientific">Panagrolaimus sp. ES5</name>
    <dbReference type="NCBI Taxonomy" id="591445"/>
    <lineage>
        <taxon>Eukaryota</taxon>
        <taxon>Metazoa</taxon>
        <taxon>Ecdysozoa</taxon>
        <taxon>Nematoda</taxon>
        <taxon>Chromadorea</taxon>
        <taxon>Rhabditida</taxon>
        <taxon>Tylenchina</taxon>
        <taxon>Panagrolaimomorpha</taxon>
        <taxon>Panagrolaimoidea</taxon>
        <taxon>Panagrolaimidae</taxon>
        <taxon>Panagrolaimus</taxon>
    </lineage>
</organism>
<protein>
    <submittedName>
        <fullName evidence="2">Uncharacterized protein</fullName>
    </submittedName>
</protein>